<evidence type="ECO:0000313" key="3">
    <source>
        <dbReference type="Proteomes" id="UP000499080"/>
    </source>
</evidence>
<proteinExistence type="predicted"/>
<dbReference type="EMBL" id="BGPR01179792">
    <property type="protein sequence ID" value="GBM58902.1"/>
    <property type="molecule type" value="Genomic_DNA"/>
</dbReference>
<evidence type="ECO:0000256" key="1">
    <source>
        <dbReference type="SAM" id="MobiDB-lite"/>
    </source>
</evidence>
<evidence type="ECO:0000313" key="2">
    <source>
        <dbReference type="EMBL" id="GBM58902.1"/>
    </source>
</evidence>
<dbReference type="AlphaFoldDB" id="A0A4Y2GXY8"/>
<feature type="compositionally biased region" description="Basic residues" evidence="1">
    <location>
        <begin position="27"/>
        <end position="36"/>
    </location>
</feature>
<gene>
    <name evidence="2" type="ORF">AVEN_240517_1</name>
</gene>
<dbReference type="Proteomes" id="UP000499080">
    <property type="component" value="Unassembled WGS sequence"/>
</dbReference>
<protein>
    <submittedName>
        <fullName evidence="2">Uncharacterized protein</fullName>
    </submittedName>
</protein>
<reference evidence="2 3" key="1">
    <citation type="journal article" date="2019" name="Sci. Rep.">
        <title>Orb-weaving spider Araneus ventricosus genome elucidates the spidroin gene catalogue.</title>
        <authorList>
            <person name="Kono N."/>
            <person name="Nakamura H."/>
            <person name="Ohtoshi R."/>
            <person name="Moran D.A.P."/>
            <person name="Shinohara A."/>
            <person name="Yoshida Y."/>
            <person name="Fujiwara M."/>
            <person name="Mori M."/>
            <person name="Tomita M."/>
            <person name="Arakawa K."/>
        </authorList>
    </citation>
    <scope>NUCLEOTIDE SEQUENCE [LARGE SCALE GENOMIC DNA]</scope>
</reference>
<accession>A0A4Y2GXY8</accession>
<organism evidence="2 3">
    <name type="scientific">Araneus ventricosus</name>
    <name type="common">Orbweaver spider</name>
    <name type="synonym">Epeira ventricosa</name>
    <dbReference type="NCBI Taxonomy" id="182803"/>
    <lineage>
        <taxon>Eukaryota</taxon>
        <taxon>Metazoa</taxon>
        <taxon>Ecdysozoa</taxon>
        <taxon>Arthropoda</taxon>
        <taxon>Chelicerata</taxon>
        <taxon>Arachnida</taxon>
        <taxon>Araneae</taxon>
        <taxon>Araneomorphae</taxon>
        <taxon>Entelegynae</taxon>
        <taxon>Araneoidea</taxon>
        <taxon>Araneidae</taxon>
        <taxon>Araneus</taxon>
    </lineage>
</organism>
<sequence>MKKFRQRSTTAEVHNSRSSQQAEVYSRQKRRSRSRQKTKEFQEAFSVQISASESPVCDAQPITAERRNICNLKCLINCKKKAAVYVKT</sequence>
<feature type="compositionally biased region" description="Polar residues" evidence="1">
    <location>
        <begin position="7"/>
        <end position="23"/>
    </location>
</feature>
<keyword evidence="3" id="KW-1185">Reference proteome</keyword>
<comment type="caution">
    <text evidence="2">The sequence shown here is derived from an EMBL/GenBank/DDBJ whole genome shotgun (WGS) entry which is preliminary data.</text>
</comment>
<name>A0A4Y2GXY8_ARAVE</name>
<feature type="region of interest" description="Disordered" evidence="1">
    <location>
        <begin position="1"/>
        <end position="39"/>
    </location>
</feature>